<dbReference type="Proteomes" id="UP001479436">
    <property type="component" value="Unassembled WGS sequence"/>
</dbReference>
<dbReference type="PANTHER" id="PTHR31735">
    <property type="entry name" value="VACUOLAR MEMBRANE PROTEIN YPL162C"/>
    <property type="match status" value="1"/>
</dbReference>
<name>A0ABR2VJU3_9FUNG</name>
<keyword evidence="3" id="KW-1185">Reference proteome</keyword>
<feature type="transmembrane region" description="Helical" evidence="1">
    <location>
        <begin position="44"/>
        <end position="65"/>
    </location>
</feature>
<accession>A0ABR2VJU3</accession>
<keyword evidence="1" id="KW-1133">Transmembrane helix</keyword>
<gene>
    <name evidence="2" type="ORF">K7432_017832</name>
</gene>
<evidence type="ECO:0000313" key="3">
    <source>
        <dbReference type="Proteomes" id="UP001479436"/>
    </source>
</evidence>
<evidence type="ECO:0000313" key="2">
    <source>
        <dbReference type="EMBL" id="KAK9667465.1"/>
    </source>
</evidence>
<comment type="caution">
    <text evidence="2">The sequence shown here is derived from an EMBL/GenBank/DDBJ whole genome shotgun (WGS) entry which is preliminary data.</text>
</comment>
<keyword evidence="1" id="KW-0812">Transmembrane</keyword>
<proteinExistence type="predicted"/>
<keyword evidence="1" id="KW-0472">Membrane</keyword>
<sequence>ISVSLRVFDVSKQTTGAALVHMLNLFISYISGSQSDSREDNPCVWYLLNLLLDTTVGVLVLYVVLKAFHHLLSYFDVKEMESGNYGSPPQYRIWFKQSLVFLLALSVTKLIIYIGINLFPILVILGQWILDPFVQVGDPRLQVLVVMLIAPLIMNIVQFWLVDNLIRHRIMFSSSEASDVESQEEGLLSSNASIQKYHATSKRSNIDM</sequence>
<dbReference type="InterPro" id="IPR022127">
    <property type="entry name" value="STIMATE/YPL162C"/>
</dbReference>
<dbReference type="PANTHER" id="PTHR31735:SF1">
    <property type="entry name" value="VACUOLAR MEMBRANE PROTEIN YPL162C"/>
    <property type="match status" value="1"/>
</dbReference>
<feature type="transmembrane region" description="Helical" evidence="1">
    <location>
        <begin position="99"/>
        <end position="129"/>
    </location>
</feature>
<dbReference type="Pfam" id="PF12400">
    <property type="entry name" value="STIMATE"/>
    <property type="match status" value="1"/>
</dbReference>
<evidence type="ECO:0008006" key="4">
    <source>
        <dbReference type="Google" id="ProtNLM"/>
    </source>
</evidence>
<organism evidence="2 3">
    <name type="scientific">Basidiobolus ranarum</name>
    <dbReference type="NCBI Taxonomy" id="34480"/>
    <lineage>
        <taxon>Eukaryota</taxon>
        <taxon>Fungi</taxon>
        <taxon>Fungi incertae sedis</taxon>
        <taxon>Zoopagomycota</taxon>
        <taxon>Entomophthoromycotina</taxon>
        <taxon>Basidiobolomycetes</taxon>
        <taxon>Basidiobolales</taxon>
        <taxon>Basidiobolaceae</taxon>
        <taxon>Basidiobolus</taxon>
    </lineage>
</organism>
<feature type="transmembrane region" description="Helical" evidence="1">
    <location>
        <begin position="141"/>
        <end position="162"/>
    </location>
</feature>
<reference evidence="2 3" key="1">
    <citation type="submission" date="2023-04" db="EMBL/GenBank/DDBJ databases">
        <title>Genome of Basidiobolus ranarum AG-B5.</title>
        <authorList>
            <person name="Stajich J.E."/>
            <person name="Carter-House D."/>
            <person name="Gryganskyi A."/>
        </authorList>
    </citation>
    <scope>NUCLEOTIDE SEQUENCE [LARGE SCALE GENOMIC DNA]</scope>
    <source>
        <strain evidence="2 3">AG-B5</strain>
    </source>
</reference>
<feature type="non-terminal residue" evidence="2">
    <location>
        <position position="1"/>
    </location>
</feature>
<evidence type="ECO:0000256" key="1">
    <source>
        <dbReference type="SAM" id="Phobius"/>
    </source>
</evidence>
<protein>
    <recommendedName>
        <fullName evidence="4">Vacuolar membrane protein</fullName>
    </recommendedName>
</protein>
<dbReference type="EMBL" id="JASJQH010011341">
    <property type="protein sequence ID" value="KAK9667465.1"/>
    <property type="molecule type" value="Genomic_DNA"/>
</dbReference>